<accession>A0A0K2T956</accession>
<evidence type="ECO:0000313" key="1">
    <source>
        <dbReference type="EMBL" id="CDW22325.1"/>
    </source>
</evidence>
<sequence length="64" mass="7600">MNLKYLKRFKDLNHSFCKISRFFIFGDEPGKSLLFTLQLLRLHLFSSGFRTRNTRKSSVVCIDK</sequence>
<dbReference type="AlphaFoldDB" id="A0A0K2T956"/>
<name>A0A0K2T956_LEPSM</name>
<proteinExistence type="predicted"/>
<organism evidence="1">
    <name type="scientific">Lepeophtheirus salmonis</name>
    <name type="common">Salmon louse</name>
    <name type="synonym">Caligus salmonis</name>
    <dbReference type="NCBI Taxonomy" id="72036"/>
    <lineage>
        <taxon>Eukaryota</taxon>
        <taxon>Metazoa</taxon>
        <taxon>Ecdysozoa</taxon>
        <taxon>Arthropoda</taxon>
        <taxon>Crustacea</taxon>
        <taxon>Multicrustacea</taxon>
        <taxon>Hexanauplia</taxon>
        <taxon>Copepoda</taxon>
        <taxon>Siphonostomatoida</taxon>
        <taxon>Caligidae</taxon>
        <taxon>Lepeophtheirus</taxon>
    </lineage>
</organism>
<reference evidence="1" key="1">
    <citation type="submission" date="2014-05" db="EMBL/GenBank/DDBJ databases">
        <authorList>
            <person name="Chronopoulou M."/>
        </authorList>
    </citation>
    <scope>NUCLEOTIDE SEQUENCE</scope>
    <source>
        <tissue evidence="1">Whole organism</tissue>
    </source>
</reference>
<dbReference type="EMBL" id="HACA01004964">
    <property type="protein sequence ID" value="CDW22325.1"/>
    <property type="molecule type" value="Transcribed_RNA"/>
</dbReference>
<protein>
    <submittedName>
        <fullName evidence="1">Uncharacterized protein</fullName>
    </submittedName>
</protein>